<reference evidence="1 2" key="1">
    <citation type="journal article" date="2013" name="Genome Biol.">
        <title>Genome of Acanthamoeba castellanii highlights extensive lateral gene transfer and early evolution of tyrosine kinase signaling.</title>
        <authorList>
            <person name="Clarke M."/>
            <person name="Lohan A.J."/>
            <person name="Liu B."/>
            <person name="Lagkouvardos I."/>
            <person name="Roy S."/>
            <person name="Zafar N."/>
            <person name="Bertelli C."/>
            <person name="Schilde C."/>
            <person name="Kianianmomeni A."/>
            <person name="Burglin T.R."/>
            <person name="Frech C."/>
            <person name="Turcotte B."/>
            <person name="Kopec K.O."/>
            <person name="Synnott J.M."/>
            <person name="Choo C."/>
            <person name="Paponov I."/>
            <person name="Finkler A."/>
            <person name="Soon Heng Tan C."/>
            <person name="Hutchins A.P."/>
            <person name="Weinmeier T."/>
            <person name="Rattei T."/>
            <person name="Chu J.S."/>
            <person name="Gimenez G."/>
            <person name="Irimia M."/>
            <person name="Rigden D.J."/>
            <person name="Fitzpatrick D.A."/>
            <person name="Lorenzo-Morales J."/>
            <person name="Bateman A."/>
            <person name="Chiu C.H."/>
            <person name="Tang P."/>
            <person name="Hegemann P."/>
            <person name="Fromm H."/>
            <person name="Raoult D."/>
            <person name="Greub G."/>
            <person name="Miranda-Saavedra D."/>
            <person name="Chen N."/>
            <person name="Nash P."/>
            <person name="Ginger M.L."/>
            <person name="Horn M."/>
            <person name="Schaap P."/>
            <person name="Caler L."/>
            <person name="Loftus B."/>
        </authorList>
    </citation>
    <scope>NUCLEOTIDE SEQUENCE [LARGE SCALE GENOMIC DNA]</scope>
    <source>
        <strain evidence="1 2">Neff</strain>
    </source>
</reference>
<dbReference type="AlphaFoldDB" id="L8GP02"/>
<dbReference type="Proteomes" id="UP000011083">
    <property type="component" value="Unassembled WGS sequence"/>
</dbReference>
<dbReference type="RefSeq" id="XP_004336713.1">
    <property type="nucleotide sequence ID" value="XM_004336665.1"/>
</dbReference>
<name>L8GP02_ACACF</name>
<protein>
    <submittedName>
        <fullName evidence="1">Uncharacterized protein</fullName>
    </submittedName>
</protein>
<dbReference type="GeneID" id="14915304"/>
<proteinExistence type="predicted"/>
<accession>L8GP02</accession>
<dbReference type="VEuPathDB" id="AmoebaDB:ACA1_337550"/>
<keyword evidence="2" id="KW-1185">Reference proteome</keyword>
<evidence type="ECO:0000313" key="1">
    <source>
        <dbReference type="EMBL" id="ELR14700.1"/>
    </source>
</evidence>
<organism evidence="1 2">
    <name type="scientific">Acanthamoeba castellanii (strain ATCC 30010 / Neff)</name>
    <dbReference type="NCBI Taxonomy" id="1257118"/>
    <lineage>
        <taxon>Eukaryota</taxon>
        <taxon>Amoebozoa</taxon>
        <taxon>Discosea</taxon>
        <taxon>Longamoebia</taxon>
        <taxon>Centramoebida</taxon>
        <taxon>Acanthamoebidae</taxon>
        <taxon>Acanthamoeba</taxon>
    </lineage>
</organism>
<evidence type="ECO:0000313" key="2">
    <source>
        <dbReference type="Proteomes" id="UP000011083"/>
    </source>
</evidence>
<dbReference type="KEGG" id="acan:ACA1_337550"/>
<sequence>MATGNKKKPLQEVWQCQANRQHTMSHTEVPYLDHLLAQIKKKIKKSRPQANVTQPNTDSKQLWCWGR</sequence>
<gene>
    <name evidence="1" type="ORF">ACA1_337550</name>
</gene>
<dbReference type="EMBL" id="KB008045">
    <property type="protein sequence ID" value="ELR14700.1"/>
    <property type="molecule type" value="Genomic_DNA"/>
</dbReference>